<sequence>MRRSSTGAAAPRSPATLPRLPVPDLHQTLKRYTQSLVPFFLEQEARGGPSHHTALKTAAERADKFEQGLGLTCQQRLIALDKASPRNWLDDNIWLKKAYHEWRSPLLIHSNWWLAFFNDVTVPDMVLQGRSSSVLAGITPWQVRRAAWLIHRTLKFKHKLNRQDLYPDTTHTGVWFRETVSKMFNVCRIPCSQCDTLSTPSLSASDSRKVLVMVHDWLYAIEAYDIDGTPIAPNEIEQRLRRVVQDAASRIQGGERAVPVGLLSADTRDRWAENLQYILSLSSTNHSTFGTIKDSLFALSLDHYTYTPNVSDSTLPPVTPAVDSPEEIDFHLHNIRSSSNARNRWFDKAFTYIVESNSRAGAMGEHSPCDALVPSIVAEYAIIQSIDEALFSASEPSHDFSQADGGIGWQRLDWVTDTCVELECAQAEERAKGIIADSDDSVLWFDAYGADWIKRTARLSPDAYVQMALQLAWFKTRGTFTATYETVLTRLFDRGRTETIRTLTADSRAFVLAMMAPSSSRAERQTLLRRATHTHTTLTREAATGKGIDRHLLGLQLMLRPEDGERSPLFEDEFFQESKAWKLSTSGLSAGHLFRGTGFGAAYNDGYGINYLVGPDLIKLGIESKHSCPHTSTAGLQAAIVEALREMELVCTEEQTIADHPRHARL</sequence>
<dbReference type="GO" id="GO:0016746">
    <property type="term" value="F:acyltransferase activity"/>
    <property type="evidence" value="ECO:0007669"/>
    <property type="project" value="UniProtKB-KW"/>
</dbReference>
<name>W4KBI3_HETIT</name>
<organism evidence="8 9">
    <name type="scientific">Heterobasidion irregulare (strain TC 32-1)</name>
    <dbReference type="NCBI Taxonomy" id="747525"/>
    <lineage>
        <taxon>Eukaryota</taxon>
        <taxon>Fungi</taxon>
        <taxon>Dikarya</taxon>
        <taxon>Basidiomycota</taxon>
        <taxon>Agaricomycotina</taxon>
        <taxon>Agaricomycetes</taxon>
        <taxon>Russulales</taxon>
        <taxon>Bondarzewiaceae</taxon>
        <taxon>Heterobasidion</taxon>
        <taxon>Heterobasidion annosum species complex</taxon>
    </lineage>
</organism>
<dbReference type="KEGG" id="hir:HETIRDRAFT_316055"/>
<evidence type="ECO:0000256" key="5">
    <source>
        <dbReference type="RuleBase" id="RU003801"/>
    </source>
</evidence>
<comment type="similarity">
    <text evidence="1 5">Belongs to the carnitine/choline acetyltransferase family.</text>
</comment>
<dbReference type="Pfam" id="PF00755">
    <property type="entry name" value="Carn_acyltransf"/>
    <property type="match status" value="1"/>
</dbReference>
<evidence type="ECO:0000313" key="9">
    <source>
        <dbReference type="Proteomes" id="UP000030671"/>
    </source>
</evidence>
<evidence type="ECO:0000259" key="7">
    <source>
        <dbReference type="Pfam" id="PF00755"/>
    </source>
</evidence>
<evidence type="ECO:0000313" key="8">
    <source>
        <dbReference type="EMBL" id="ETW83207.1"/>
    </source>
</evidence>
<dbReference type="InterPro" id="IPR000542">
    <property type="entry name" value="Carn_acyl_trans"/>
</dbReference>
<evidence type="ECO:0000256" key="3">
    <source>
        <dbReference type="ARBA" id="ARBA00023315"/>
    </source>
</evidence>
<dbReference type="InterPro" id="IPR039551">
    <property type="entry name" value="Cho/carn_acyl_trans"/>
</dbReference>
<reference evidence="8 9" key="1">
    <citation type="journal article" date="2012" name="New Phytol.">
        <title>Insight into trade-off between wood decay and parasitism from the genome of a fungal forest pathogen.</title>
        <authorList>
            <person name="Olson A."/>
            <person name="Aerts A."/>
            <person name="Asiegbu F."/>
            <person name="Belbahri L."/>
            <person name="Bouzid O."/>
            <person name="Broberg A."/>
            <person name="Canback B."/>
            <person name="Coutinho P.M."/>
            <person name="Cullen D."/>
            <person name="Dalman K."/>
            <person name="Deflorio G."/>
            <person name="van Diepen L.T."/>
            <person name="Dunand C."/>
            <person name="Duplessis S."/>
            <person name="Durling M."/>
            <person name="Gonthier P."/>
            <person name="Grimwood J."/>
            <person name="Fossdal C.G."/>
            <person name="Hansson D."/>
            <person name="Henrissat B."/>
            <person name="Hietala A."/>
            <person name="Himmelstrand K."/>
            <person name="Hoffmeister D."/>
            <person name="Hogberg N."/>
            <person name="James T.Y."/>
            <person name="Karlsson M."/>
            <person name="Kohler A."/>
            <person name="Kues U."/>
            <person name="Lee Y.H."/>
            <person name="Lin Y.C."/>
            <person name="Lind M."/>
            <person name="Lindquist E."/>
            <person name="Lombard V."/>
            <person name="Lucas S."/>
            <person name="Lunden K."/>
            <person name="Morin E."/>
            <person name="Murat C."/>
            <person name="Park J."/>
            <person name="Raffaello T."/>
            <person name="Rouze P."/>
            <person name="Salamov A."/>
            <person name="Schmutz J."/>
            <person name="Solheim H."/>
            <person name="Stahlberg J."/>
            <person name="Velez H."/>
            <person name="de Vries R.P."/>
            <person name="Wiebenga A."/>
            <person name="Woodward S."/>
            <person name="Yakovlev I."/>
            <person name="Garbelotto M."/>
            <person name="Martin F."/>
            <person name="Grigoriev I.V."/>
            <person name="Stenlid J."/>
        </authorList>
    </citation>
    <scope>NUCLEOTIDE SEQUENCE [LARGE SCALE GENOMIC DNA]</scope>
    <source>
        <strain evidence="8 9">TC 32-1</strain>
    </source>
</reference>
<evidence type="ECO:0000256" key="2">
    <source>
        <dbReference type="ARBA" id="ARBA00022679"/>
    </source>
</evidence>
<accession>W4KBI3</accession>
<dbReference type="PANTHER" id="PTHR22589">
    <property type="entry name" value="CARNITINE O-ACYLTRANSFERASE"/>
    <property type="match status" value="1"/>
</dbReference>
<dbReference type="RefSeq" id="XP_009545485.1">
    <property type="nucleotide sequence ID" value="XM_009547190.1"/>
</dbReference>
<dbReference type="STRING" id="747525.W4KBI3"/>
<feature type="region of interest" description="Disordered" evidence="6">
    <location>
        <begin position="1"/>
        <end position="21"/>
    </location>
</feature>
<dbReference type="InParanoid" id="W4KBI3"/>
<evidence type="ECO:0000256" key="6">
    <source>
        <dbReference type="SAM" id="MobiDB-lite"/>
    </source>
</evidence>
<dbReference type="Gene3D" id="3.30.559.70">
    <property type="entry name" value="Choline/Carnitine o-acyltransferase, domain 2"/>
    <property type="match status" value="1"/>
</dbReference>
<dbReference type="PROSITE" id="PS00439">
    <property type="entry name" value="ACYLTRANSF_C_1"/>
    <property type="match status" value="1"/>
</dbReference>
<dbReference type="SUPFAM" id="SSF52777">
    <property type="entry name" value="CoA-dependent acyltransferases"/>
    <property type="match status" value="2"/>
</dbReference>
<dbReference type="GeneID" id="20670287"/>
<evidence type="ECO:0000256" key="1">
    <source>
        <dbReference type="ARBA" id="ARBA00005232"/>
    </source>
</evidence>
<dbReference type="EMBL" id="KI925457">
    <property type="protein sequence ID" value="ETW83207.1"/>
    <property type="molecule type" value="Genomic_DNA"/>
</dbReference>
<gene>
    <name evidence="8" type="ORF">HETIRDRAFT_316055</name>
</gene>
<protein>
    <recommendedName>
        <fullName evidence="7">Choline/carnitine acyltransferase domain-containing protein</fullName>
    </recommendedName>
</protein>
<feature type="domain" description="Choline/carnitine acyltransferase" evidence="7">
    <location>
        <begin position="20"/>
        <end position="641"/>
    </location>
</feature>
<dbReference type="InterPro" id="IPR023213">
    <property type="entry name" value="CAT-like_dom_sf"/>
</dbReference>
<dbReference type="PROSITE" id="PS00440">
    <property type="entry name" value="ACYLTRANSF_C_2"/>
    <property type="match status" value="1"/>
</dbReference>
<dbReference type="eggNOG" id="KOG3716">
    <property type="taxonomic scope" value="Eukaryota"/>
</dbReference>
<dbReference type="OrthoDB" id="240216at2759"/>
<proteinExistence type="inferred from homology"/>
<feature type="active site" description="Proton acceptor" evidence="4">
    <location>
        <position position="366"/>
    </location>
</feature>
<evidence type="ECO:0000256" key="4">
    <source>
        <dbReference type="PIRSR" id="PIRSR600542-1"/>
    </source>
</evidence>
<dbReference type="HOGENOM" id="CLU_013513_5_0_1"/>
<dbReference type="InterPro" id="IPR042231">
    <property type="entry name" value="Cho/carn_acyl_trans_2"/>
</dbReference>
<dbReference type="PANTHER" id="PTHR22589:SF107">
    <property type="entry name" value="CHOLINE_CARNITINE ACYLTRANSFERASE DOMAIN-CONTAINING PROTEIN"/>
    <property type="match status" value="1"/>
</dbReference>
<keyword evidence="9" id="KW-1185">Reference proteome</keyword>
<dbReference type="AlphaFoldDB" id="W4KBI3"/>
<keyword evidence="3 5" id="KW-0012">Acyltransferase</keyword>
<dbReference type="Proteomes" id="UP000030671">
    <property type="component" value="Unassembled WGS sequence"/>
</dbReference>
<keyword evidence="2 5" id="KW-0808">Transferase</keyword>
<dbReference type="Gene3D" id="3.30.559.10">
    <property type="entry name" value="Chloramphenicol acetyltransferase-like domain"/>
    <property type="match status" value="1"/>
</dbReference>